<protein>
    <submittedName>
        <fullName evidence="1">Uncharacterized protein</fullName>
    </submittedName>
</protein>
<dbReference type="Proteomes" id="UP001139521">
    <property type="component" value="Unassembled WGS sequence"/>
</dbReference>
<dbReference type="EMBL" id="JAKHSK010000054">
    <property type="protein sequence ID" value="MCL6220756.1"/>
    <property type="molecule type" value="Genomic_DNA"/>
</dbReference>
<reference evidence="1" key="1">
    <citation type="submission" date="2022-01" db="EMBL/GenBank/DDBJ databases">
        <title>Genome sequencing of Zunongwangia sp. M21534 genome.</title>
        <authorList>
            <person name="Chen Y."/>
            <person name="Dong C."/>
            <person name="Shao Z."/>
        </authorList>
    </citation>
    <scope>NUCLEOTIDE SEQUENCE</scope>
    <source>
        <strain evidence="1">MCCC M21534</strain>
    </source>
</reference>
<comment type="caution">
    <text evidence="1">The sequence shown here is derived from an EMBL/GenBank/DDBJ whole genome shotgun (WGS) entry which is preliminary data.</text>
</comment>
<proteinExistence type="predicted"/>
<gene>
    <name evidence="1" type="ORF">L1967_20890</name>
</gene>
<evidence type="ECO:0000313" key="2">
    <source>
        <dbReference type="Proteomes" id="UP001139521"/>
    </source>
</evidence>
<sequence>MEQNKTIIITLFLISIAHVNFFAQNWSTTSNNYTTGHLGVGTQQLGISGTAINTLVVGDADRSEGIVINAKEDKDAILAFAKNYVLDARFRYKNSVGELVFENSGQQLWSISKNGNLGINVNSPSEKIDVDGNIRLRNSGNKIYWNWPDRKIDQYSKVSGSYMIRFMNSMGTGNPEGGFNFVDNGGRSVMRINDYKVGIGTETMGNHKLAVNGSVGAREITVEIVDWPDYVFYEDYTLNSLEQIENFVKKNHHLEGVPSKEDIKNSGIKLGEMNAILLKKIEELTLLLIKEHKRNDELARKIEDLNNLLH</sequence>
<accession>A0A9X2CM46</accession>
<keyword evidence="2" id="KW-1185">Reference proteome</keyword>
<dbReference type="AlphaFoldDB" id="A0A9X2CM46"/>
<organism evidence="1 2">
    <name type="scientific">Zunongwangia pacifica</name>
    <dbReference type="NCBI Taxonomy" id="2911062"/>
    <lineage>
        <taxon>Bacteria</taxon>
        <taxon>Pseudomonadati</taxon>
        <taxon>Bacteroidota</taxon>
        <taxon>Flavobacteriia</taxon>
        <taxon>Flavobacteriales</taxon>
        <taxon>Flavobacteriaceae</taxon>
        <taxon>Zunongwangia</taxon>
    </lineage>
</organism>
<evidence type="ECO:0000313" key="1">
    <source>
        <dbReference type="EMBL" id="MCL6220756.1"/>
    </source>
</evidence>
<dbReference type="RefSeq" id="WP_249603441.1">
    <property type="nucleotide sequence ID" value="NZ_JAKHSK010000054.1"/>
</dbReference>
<name>A0A9X2CM46_9FLAO</name>